<dbReference type="Proteomes" id="UP000199771">
    <property type="component" value="Unassembled WGS sequence"/>
</dbReference>
<evidence type="ECO:0000313" key="3">
    <source>
        <dbReference type="Proteomes" id="UP000199771"/>
    </source>
</evidence>
<reference evidence="2 3" key="1">
    <citation type="submission" date="2016-10" db="EMBL/GenBank/DDBJ databases">
        <authorList>
            <person name="de Groot N.N."/>
        </authorList>
    </citation>
    <scope>NUCLEOTIDE SEQUENCE [LARGE SCALE GENOMIC DNA]</scope>
    <source>
        <strain evidence="2 3">DSM 23609</strain>
    </source>
</reference>
<evidence type="ECO:0000256" key="1">
    <source>
        <dbReference type="SAM" id="MobiDB-lite"/>
    </source>
</evidence>
<dbReference type="OrthoDB" id="441343at2"/>
<proteinExistence type="predicted"/>
<name>A0A1I2KH86_9GAMM</name>
<dbReference type="STRING" id="1076937.SAMN04488120_11623"/>
<dbReference type="NCBIfam" id="TIGR04113">
    <property type="entry name" value="cas_csx17"/>
    <property type="match status" value="1"/>
</dbReference>
<dbReference type="InterPro" id="IPR026483">
    <property type="entry name" value="Cas_Csx17"/>
</dbReference>
<sequence>MSEREPIDWSKTTFDGSRREQLRRLRALSLRERLEALDRLTAHAERTREVASRTASQQVREPQPSYSSGHSRNEIVLHGCTPTPLASYLKALAVLRLVAEQAGDPDATGFWRNDVFVLRTKLNQDKLIQFFLNDYQPTPLVAPWNGGSGFYPKDNRKAVDAIAQSQAGRFASYREAITLARGVVSTSSLTESPKDEDKHAFLLTLRNQATGELLRWTDAAVVLSDDSPRYPPLLGTGGNDGRLDFTNNFMQRLIEFFDTATGTPKVTADELLRASLLNAATASLSNNAIGQFAPGAAGGPNASAGFEGDSRINPWDFILMLEGAVLLAASAVRRLESGESAALSAPFTVRSRAGTIGNAAAIDDDDARGEIWMPLWDRPFTAAELSALFAEGRAALGYRAAQDGLDFARAVARLGVDRGIKAFQRYGFLMRSGKAFLAMPLARVAVHRNPQADLIDDLDRNGWLSSVQRLARDDNAPQALRALAWQLDAALFALTQRQDRLTVQRVLRLIGRIEAQAGRSPKLMEPTRPVPALSWLWWQRSDDGSAEFRIAAALAGLSLRASAEEGPITLGLRPHLAPLALDGKSWNRDSRLVCWSGGPLERNLAQLLHRRRLEAIRLGAEGEVLRSAIGARLEDIESFLALATDDDRIAELAHGLACVERDPDFEAPTPSVRVAMPPAYVLLKPFFTSEAMLRRLDWLPPDKSQRLPAEMAARLATDDVAAALRLAWQRLRALGKKLPGRTPPEPPRRGDGPRLLAALAIPLTFGEMRRVLNQLDLESEEEPESDVETA</sequence>
<protein>
    <submittedName>
        <fullName evidence="2">CRISPR-associated protein Csx17</fullName>
    </submittedName>
</protein>
<evidence type="ECO:0000313" key="2">
    <source>
        <dbReference type="EMBL" id="SFF64481.1"/>
    </source>
</evidence>
<dbReference type="RefSeq" id="WP_091535540.1">
    <property type="nucleotide sequence ID" value="NZ_FOOC01000016.1"/>
</dbReference>
<accession>A0A1I2KH86</accession>
<feature type="region of interest" description="Disordered" evidence="1">
    <location>
        <begin position="45"/>
        <end position="71"/>
    </location>
</feature>
<organism evidence="2 3">
    <name type="scientific">Fontimonas thermophila</name>
    <dbReference type="NCBI Taxonomy" id="1076937"/>
    <lineage>
        <taxon>Bacteria</taxon>
        <taxon>Pseudomonadati</taxon>
        <taxon>Pseudomonadota</taxon>
        <taxon>Gammaproteobacteria</taxon>
        <taxon>Nevskiales</taxon>
        <taxon>Nevskiaceae</taxon>
        <taxon>Fontimonas</taxon>
    </lineage>
</organism>
<gene>
    <name evidence="2" type="ORF">SAMN04488120_11623</name>
</gene>
<dbReference type="AlphaFoldDB" id="A0A1I2KH86"/>
<keyword evidence="3" id="KW-1185">Reference proteome</keyword>
<feature type="compositionally biased region" description="Polar residues" evidence="1">
    <location>
        <begin position="53"/>
        <end position="70"/>
    </location>
</feature>
<dbReference type="EMBL" id="FOOC01000016">
    <property type="protein sequence ID" value="SFF64481.1"/>
    <property type="molecule type" value="Genomic_DNA"/>
</dbReference>